<sequence length="123" mass="14131">MSAQKSISTKAYQKETKQHLLSKPDKAFQKNKVEQKNQQQIIKSMEIPNQISAVANIILKDWKKPYFGAVPYLNTMVQLDNINQMYDQDSAKSIVRYFLANAQSWKGETARAVKAKLNQLLKN</sequence>
<dbReference type="Proteomes" id="UP000286246">
    <property type="component" value="Unassembled WGS sequence"/>
</dbReference>
<proteinExistence type="predicted"/>
<evidence type="ECO:0000256" key="1">
    <source>
        <dbReference type="SAM" id="MobiDB-lite"/>
    </source>
</evidence>
<feature type="compositionally biased region" description="Basic and acidic residues" evidence="1">
    <location>
        <begin position="12"/>
        <end position="26"/>
    </location>
</feature>
<reference evidence="2 3" key="1">
    <citation type="submission" date="2018-09" db="EMBL/GenBank/DDBJ databases">
        <title>Genomic Encyclopedia of Type Strains, Phase III (KMG-III): the genomes of soil and plant-associated and newly described type strains.</title>
        <authorList>
            <person name="Whitman W."/>
        </authorList>
    </citation>
    <scope>NUCLEOTIDE SEQUENCE [LARGE SCALE GENOMIC DNA]</scope>
    <source>
        <strain evidence="2 3">CECT 7938</strain>
    </source>
</reference>
<evidence type="ECO:0000313" key="3">
    <source>
        <dbReference type="Proteomes" id="UP000286246"/>
    </source>
</evidence>
<dbReference type="AlphaFoldDB" id="A0A420ARP4"/>
<feature type="compositionally biased region" description="Polar residues" evidence="1">
    <location>
        <begin position="1"/>
        <end position="11"/>
    </location>
</feature>
<comment type="caution">
    <text evidence="2">The sequence shown here is derived from an EMBL/GenBank/DDBJ whole genome shotgun (WGS) entry which is preliminary data.</text>
</comment>
<feature type="region of interest" description="Disordered" evidence="1">
    <location>
        <begin position="1"/>
        <end position="26"/>
    </location>
</feature>
<keyword evidence="3" id="KW-1185">Reference proteome</keyword>
<gene>
    <name evidence="2" type="ORF">DFQ12_4312</name>
</gene>
<protein>
    <submittedName>
        <fullName evidence="2">Uncharacterized protein</fullName>
    </submittedName>
</protein>
<organism evidence="2 3">
    <name type="scientific">Sphingobacterium detergens</name>
    <dbReference type="NCBI Taxonomy" id="1145106"/>
    <lineage>
        <taxon>Bacteria</taxon>
        <taxon>Pseudomonadati</taxon>
        <taxon>Bacteroidota</taxon>
        <taxon>Sphingobacteriia</taxon>
        <taxon>Sphingobacteriales</taxon>
        <taxon>Sphingobacteriaceae</taxon>
        <taxon>Sphingobacterium</taxon>
    </lineage>
</organism>
<evidence type="ECO:0000313" key="2">
    <source>
        <dbReference type="EMBL" id="RKE47151.1"/>
    </source>
</evidence>
<name>A0A420ARP4_SPHD1</name>
<accession>A0A420ARP4</accession>
<dbReference type="RefSeq" id="WP_208642592.1">
    <property type="nucleotide sequence ID" value="NZ_RAPY01000004.1"/>
</dbReference>
<dbReference type="EMBL" id="RAPY01000004">
    <property type="protein sequence ID" value="RKE47151.1"/>
    <property type="molecule type" value="Genomic_DNA"/>
</dbReference>